<keyword evidence="4" id="KW-1003">Cell membrane</keyword>
<feature type="transmembrane region" description="Helical" evidence="8">
    <location>
        <begin position="313"/>
        <end position="331"/>
    </location>
</feature>
<feature type="transmembrane region" description="Helical" evidence="8">
    <location>
        <begin position="221"/>
        <end position="239"/>
    </location>
</feature>
<protein>
    <recommendedName>
        <fullName evidence="8">L-lactate permease</fullName>
    </recommendedName>
</protein>
<evidence type="ECO:0000313" key="10">
    <source>
        <dbReference type="EMBL" id="QCX48007.1"/>
    </source>
</evidence>
<evidence type="ECO:0000256" key="6">
    <source>
        <dbReference type="ARBA" id="ARBA00022989"/>
    </source>
</evidence>
<gene>
    <name evidence="9" type="primary">glcA</name>
    <name evidence="10" type="ORF">E7Z57_02180</name>
    <name evidence="9" type="ORF">RUN39_v1_600028</name>
</gene>
<keyword evidence="6 8" id="KW-1133">Transmembrane helix</keyword>
<evidence type="ECO:0000256" key="1">
    <source>
        <dbReference type="ARBA" id="ARBA00004651"/>
    </source>
</evidence>
<feature type="transmembrane region" description="Helical" evidence="8">
    <location>
        <begin position="525"/>
        <end position="550"/>
    </location>
</feature>
<dbReference type="EMBL" id="LN899819">
    <property type="protein sequence ID" value="CUV13644.1"/>
    <property type="molecule type" value="Genomic_DNA"/>
</dbReference>
<evidence type="ECO:0000313" key="9">
    <source>
        <dbReference type="EMBL" id="CUV13644.1"/>
    </source>
</evidence>
<evidence type="ECO:0000256" key="8">
    <source>
        <dbReference type="RuleBase" id="RU365092"/>
    </source>
</evidence>
<feature type="transmembrane region" description="Helical" evidence="8">
    <location>
        <begin position="373"/>
        <end position="397"/>
    </location>
</feature>
<evidence type="ECO:0000256" key="2">
    <source>
        <dbReference type="ARBA" id="ARBA00010100"/>
    </source>
</evidence>
<dbReference type="NCBIfam" id="TIGR00795">
    <property type="entry name" value="lctP"/>
    <property type="match status" value="1"/>
</dbReference>
<dbReference type="GO" id="GO:0015129">
    <property type="term" value="F:lactate transmembrane transporter activity"/>
    <property type="evidence" value="ECO:0007669"/>
    <property type="project" value="UniProtKB-UniRule"/>
</dbReference>
<dbReference type="InterPro" id="IPR003804">
    <property type="entry name" value="Lactate_perm"/>
</dbReference>
<evidence type="ECO:0000256" key="5">
    <source>
        <dbReference type="ARBA" id="ARBA00022692"/>
    </source>
</evidence>
<keyword evidence="8" id="KW-0997">Cell inner membrane</keyword>
<feature type="transmembrane region" description="Helical" evidence="8">
    <location>
        <begin position="67"/>
        <end position="88"/>
    </location>
</feature>
<evidence type="ECO:0000313" key="11">
    <source>
        <dbReference type="Proteomes" id="UP000310553"/>
    </source>
</evidence>
<dbReference type="PANTHER" id="PTHR30003:SF0">
    <property type="entry name" value="GLYCOLATE PERMEASE GLCA-RELATED"/>
    <property type="match status" value="1"/>
</dbReference>
<evidence type="ECO:0000256" key="7">
    <source>
        <dbReference type="ARBA" id="ARBA00023136"/>
    </source>
</evidence>
<dbReference type="PANTHER" id="PTHR30003">
    <property type="entry name" value="L-LACTATE PERMEASE"/>
    <property type="match status" value="1"/>
</dbReference>
<comment type="subcellular location">
    <subcellularLocation>
        <location evidence="8">Cell inner membrane</location>
        <topology evidence="8">Multi-pass membrane protein</topology>
    </subcellularLocation>
    <subcellularLocation>
        <location evidence="1">Cell membrane</location>
        <topology evidence="1">Multi-pass membrane protein</topology>
    </subcellularLocation>
</comment>
<reference evidence="10 11" key="2">
    <citation type="submission" date="2019-04" db="EMBL/GenBank/DDBJ databases">
        <title>Complete Genome of UW386 and Higher Quality Genome of UW700.</title>
        <authorList>
            <person name="Jacobs J."/>
            <person name="Perez A."/>
            <person name="Steidl O."/>
            <person name="Allen C."/>
        </authorList>
    </citation>
    <scope>NUCLEOTIDE SEQUENCE [LARGE SCALE GENOMIC DNA]</scope>
    <source>
        <strain evidence="10 11">UW386</strain>
    </source>
</reference>
<feature type="transmembrane region" description="Helical" evidence="8">
    <location>
        <begin position="409"/>
        <end position="427"/>
    </location>
</feature>
<feature type="transmembrane region" description="Helical" evidence="8">
    <location>
        <begin position="114"/>
        <end position="133"/>
    </location>
</feature>
<evidence type="ECO:0000256" key="3">
    <source>
        <dbReference type="ARBA" id="ARBA00022448"/>
    </source>
</evidence>
<feature type="transmembrane region" description="Helical" evidence="8">
    <location>
        <begin position="439"/>
        <end position="461"/>
    </location>
</feature>
<reference evidence="9" key="1">
    <citation type="submission" date="2015-10" db="EMBL/GenBank/DDBJ databases">
        <authorList>
            <person name="Gilbert D.G."/>
        </authorList>
    </citation>
    <scope>NUCLEOTIDE SEQUENCE</scope>
    <source>
        <strain evidence="9">Phyl III-seqv23</strain>
    </source>
</reference>
<keyword evidence="5 8" id="KW-0812">Transmembrane</keyword>
<feature type="transmembrane region" description="Helical" evidence="8">
    <location>
        <begin position="139"/>
        <end position="159"/>
    </location>
</feature>
<comment type="similarity">
    <text evidence="2 8">Belongs to the lactate permease family.</text>
</comment>
<keyword evidence="3 8" id="KW-0813">Transport</keyword>
<feature type="transmembrane region" description="Helical" evidence="8">
    <location>
        <begin position="40"/>
        <end position="61"/>
    </location>
</feature>
<comment type="function">
    <text evidence="8">Uptake of L-lactate across the membrane. Can also transport D-lactate and glycolate.</text>
</comment>
<dbReference type="Proteomes" id="UP000310553">
    <property type="component" value="Chromosome"/>
</dbReference>
<dbReference type="AlphaFoldDB" id="A0A0S4TUF9"/>
<dbReference type="EMBL" id="CP039339">
    <property type="protein sequence ID" value="QCX48007.1"/>
    <property type="molecule type" value="Genomic_DNA"/>
</dbReference>
<evidence type="ECO:0000256" key="4">
    <source>
        <dbReference type="ARBA" id="ARBA00022475"/>
    </source>
</evidence>
<keyword evidence="7 8" id="KW-0472">Membrane</keyword>
<feature type="transmembrane region" description="Helical" evidence="8">
    <location>
        <begin position="196"/>
        <end position="214"/>
    </location>
</feature>
<feature type="transmembrane region" description="Helical" evidence="8">
    <location>
        <begin position="12"/>
        <end position="33"/>
    </location>
</feature>
<organism evidence="9">
    <name type="scientific">Ralstonia solanacearum</name>
    <name type="common">Pseudomonas solanacearum</name>
    <dbReference type="NCBI Taxonomy" id="305"/>
    <lineage>
        <taxon>Bacteria</taxon>
        <taxon>Pseudomonadati</taxon>
        <taxon>Pseudomonadota</taxon>
        <taxon>Betaproteobacteria</taxon>
        <taxon>Burkholderiales</taxon>
        <taxon>Burkholderiaceae</taxon>
        <taxon>Ralstonia</taxon>
        <taxon>Ralstonia solanacearum species complex</taxon>
    </lineage>
</organism>
<name>A0A0S4TUF9_RALSL</name>
<feature type="transmembrane region" description="Helical" evidence="8">
    <location>
        <begin position="245"/>
        <end position="264"/>
    </location>
</feature>
<accession>A0A0S4TUF9</accession>
<dbReference type="GO" id="GO:0005886">
    <property type="term" value="C:plasma membrane"/>
    <property type="evidence" value="ECO:0007669"/>
    <property type="project" value="UniProtKB-SubCell"/>
</dbReference>
<dbReference type="PATRIC" id="fig|305.106.peg.217"/>
<feature type="transmembrane region" description="Helical" evidence="8">
    <location>
        <begin position="166"/>
        <end position="184"/>
    </location>
</feature>
<proteinExistence type="inferred from homology"/>
<dbReference type="Pfam" id="PF02652">
    <property type="entry name" value="Lactate_perm"/>
    <property type="match status" value="1"/>
</dbReference>
<sequence>MWNQVYDPLGNAVWSTVAAGLPVAVLLCSLAFFHMQAHLAAGLALLVGVGIAAFVFGMPAAMAGKAAGLGIVSGLFPIGWIVLNIIFLHRLTTLNGSFKVLQGSISGITEDRRLQLLLVAFSFGAFFEGAAGFGTPVAVTGAILIGLGFSPLAASGLALIANTAPVAYGALGAPIIGLAAVTGLDLKDLSAMIGRQLPFFSVLVPFWLIWAFAGFRGMLQIWPAILVAGVTFAVPQFLVSNFHGPWLVDVIAALVSMGSLTLFLKVWKPKTIWTTTALRKHPDTSKVDPEAAAEARAATTAAADAKISPVQAWLPWVILTVFVFIWGVPQFKAFVDGLWQFKLPIPGLDKMVLKGPPVVPKVTAEAAVFTFNVLSMAGTGILASAVVGGLLMGYSVPRMAREYWNTIKLTRYSLLTICAMFGIGYLTRYSGLDATLGLAFAHTGVLYPLFGTMLGWLGVALTGSDTASNVLFGGLQKTTSEQLGLSPILMSAANSSGGVMGKMIDAQSIVVASTATKWYGHEGDILRYVFFHSIALAFLVGLLITLQAYVEPFTRMVVPMAH</sequence>
<dbReference type="GO" id="GO:0015295">
    <property type="term" value="F:solute:proton symporter activity"/>
    <property type="evidence" value="ECO:0007669"/>
    <property type="project" value="TreeGrafter"/>
</dbReference>